<dbReference type="AlphaFoldDB" id="A0A4R7AYE9"/>
<dbReference type="OrthoDB" id="5762638at2"/>
<comment type="caution">
    <text evidence="1">The sequence shown here is derived from an EMBL/GenBank/DDBJ whole genome shotgun (WGS) entry which is preliminary data.</text>
</comment>
<accession>A0A4R7AYE9</accession>
<dbReference type="SUPFAM" id="SSF55781">
    <property type="entry name" value="GAF domain-like"/>
    <property type="match status" value="1"/>
</dbReference>
<evidence type="ECO:0000313" key="2">
    <source>
        <dbReference type="Proteomes" id="UP000295611"/>
    </source>
</evidence>
<sequence length="235" mass="25482">MIAAQVLKAYLREQSLELDQTEVQVAAITLASVLMAQKPIPARDLFRFPVPVLGENGACSLVDELSDEPYDLSVWFGGDTDEARAALAELVALIDSTNRQIGADWLGIYVVRGEGESARLVKMAYHGRPSRAEFPLTEAFADVSNNSRVGLSGWGVVIEDVAEWRALGGSYYQCDPTVRSEVCLPVLDDTGRVLGIIDAEASERGFFDPARQAWLVALAVVLAKPLASLPFVEAE</sequence>
<dbReference type="RefSeq" id="WP_133683925.1">
    <property type="nucleotide sequence ID" value="NZ_SNZP01000019.1"/>
</dbReference>
<dbReference type="Proteomes" id="UP000295611">
    <property type="component" value="Unassembled WGS sequence"/>
</dbReference>
<evidence type="ECO:0000313" key="1">
    <source>
        <dbReference type="EMBL" id="TDR71446.1"/>
    </source>
</evidence>
<reference evidence="1 2" key="1">
    <citation type="submission" date="2019-03" db="EMBL/GenBank/DDBJ databases">
        <title>Genomic Encyclopedia of Type Strains, Phase III (KMG-III): the genomes of soil and plant-associated and newly described type strains.</title>
        <authorList>
            <person name="Whitman W."/>
        </authorList>
    </citation>
    <scope>NUCLEOTIDE SEQUENCE [LARGE SCALE GENOMIC DNA]</scope>
    <source>
        <strain evidence="1 2">CECT 8976</strain>
    </source>
</reference>
<organism evidence="1 2">
    <name type="scientific">Paludibacterium purpuratum</name>
    <dbReference type="NCBI Taxonomy" id="1144873"/>
    <lineage>
        <taxon>Bacteria</taxon>
        <taxon>Pseudomonadati</taxon>
        <taxon>Pseudomonadota</taxon>
        <taxon>Betaproteobacteria</taxon>
        <taxon>Neisseriales</taxon>
        <taxon>Chromobacteriaceae</taxon>
        <taxon>Paludibacterium</taxon>
    </lineage>
</organism>
<keyword evidence="2" id="KW-1185">Reference proteome</keyword>
<dbReference type="InterPro" id="IPR029016">
    <property type="entry name" value="GAF-like_dom_sf"/>
</dbReference>
<protein>
    <submittedName>
        <fullName evidence="1">Putative methionine-R-sulfoxide reductase with GAF domain</fullName>
    </submittedName>
</protein>
<proteinExistence type="predicted"/>
<name>A0A4R7AYE9_9NEIS</name>
<dbReference type="Gene3D" id="3.30.450.40">
    <property type="match status" value="1"/>
</dbReference>
<gene>
    <name evidence="1" type="ORF">DFP86_11928</name>
</gene>
<dbReference type="EMBL" id="SNZP01000019">
    <property type="protein sequence ID" value="TDR71446.1"/>
    <property type="molecule type" value="Genomic_DNA"/>
</dbReference>